<evidence type="ECO:0000256" key="12">
    <source>
        <dbReference type="ARBA" id="ARBA00022840"/>
    </source>
</evidence>
<evidence type="ECO:0000256" key="3">
    <source>
        <dbReference type="ARBA" id="ARBA00007316"/>
    </source>
</evidence>
<keyword evidence="21" id="KW-1185">Reference proteome</keyword>
<evidence type="ECO:0000256" key="7">
    <source>
        <dbReference type="ARBA" id="ARBA00022519"/>
    </source>
</evidence>
<evidence type="ECO:0000256" key="1">
    <source>
        <dbReference type="ARBA" id="ARBA00004429"/>
    </source>
</evidence>
<evidence type="ECO:0000256" key="8">
    <source>
        <dbReference type="ARBA" id="ARBA00022679"/>
    </source>
</evidence>
<reference evidence="20 21" key="1">
    <citation type="submission" date="2020-04" db="EMBL/GenBank/DDBJ databases">
        <authorList>
            <person name="Klaysubun C."/>
            <person name="Duangmal K."/>
            <person name="Lipun K."/>
        </authorList>
    </citation>
    <scope>NUCLEOTIDE SEQUENCE [LARGE SCALE GENOMIC DNA]</scope>
    <source>
        <strain evidence="20 21">DSM 45300</strain>
    </source>
</reference>
<evidence type="ECO:0000313" key="20">
    <source>
        <dbReference type="EMBL" id="NMH91920.1"/>
    </source>
</evidence>
<dbReference type="RefSeq" id="WP_169412469.1">
    <property type="nucleotide sequence ID" value="NZ_JAAXKZ010000027.1"/>
</dbReference>
<dbReference type="InterPro" id="IPR027417">
    <property type="entry name" value="P-loop_NTPase"/>
</dbReference>
<dbReference type="Pfam" id="PF13614">
    <property type="entry name" value="AAA_31"/>
    <property type="match status" value="1"/>
</dbReference>
<evidence type="ECO:0000256" key="4">
    <source>
        <dbReference type="ARBA" id="ARBA00008883"/>
    </source>
</evidence>
<dbReference type="SUPFAM" id="SSF52540">
    <property type="entry name" value="P-loop containing nucleoside triphosphate hydrolases"/>
    <property type="match status" value="1"/>
</dbReference>
<evidence type="ECO:0000313" key="21">
    <source>
        <dbReference type="Proteomes" id="UP000586918"/>
    </source>
</evidence>
<dbReference type="Pfam" id="PF02706">
    <property type="entry name" value="Wzz"/>
    <property type="match status" value="1"/>
</dbReference>
<evidence type="ECO:0000256" key="16">
    <source>
        <dbReference type="ARBA" id="ARBA00051245"/>
    </source>
</evidence>
<dbReference type="FunFam" id="3.40.50.300:FF:000527">
    <property type="entry name" value="Tyrosine-protein kinase etk"/>
    <property type="match status" value="1"/>
</dbReference>
<keyword evidence="15" id="KW-0829">Tyrosine-protein kinase</keyword>
<evidence type="ECO:0000256" key="13">
    <source>
        <dbReference type="ARBA" id="ARBA00022989"/>
    </source>
</evidence>
<dbReference type="GO" id="GO:0004715">
    <property type="term" value="F:non-membrane spanning protein tyrosine kinase activity"/>
    <property type="evidence" value="ECO:0007669"/>
    <property type="project" value="UniProtKB-EC"/>
</dbReference>
<dbReference type="InterPro" id="IPR003856">
    <property type="entry name" value="LPS_length_determ_N"/>
</dbReference>
<comment type="caution">
    <text evidence="20">The sequence shown here is derived from an EMBL/GenBank/DDBJ whole genome shotgun (WGS) entry which is preliminary data.</text>
</comment>
<keyword evidence="12" id="KW-0067">ATP-binding</keyword>
<dbReference type="InterPro" id="IPR025669">
    <property type="entry name" value="AAA_dom"/>
</dbReference>
<organism evidence="20 21">
    <name type="scientific">Pseudonocardia bannensis</name>
    <dbReference type="NCBI Taxonomy" id="630973"/>
    <lineage>
        <taxon>Bacteria</taxon>
        <taxon>Bacillati</taxon>
        <taxon>Actinomycetota</taxon>
        <taxon>Actinomycetes</taxon>
        <taxon>Pseudonocardiales</taxon>
        <taxon>Pseudonocardiaceae</taxon>
        <taxon>Pseudonocardia</taxon>
    </lineage>
</organism>
<dbReference type="InterPro" id="IPR050445">
    <property type="entry name" value="Bact_polysacc_biosynth/exp"/>
</dbReference>
<sequence>MTVRDYFRVMREQWLVIVVAVVLGLAGAAATWFLRPAEYTASLTMYVSAQVGDTPNAAYQGAQLSAQRVTSYTELLRSARVSGEVASRLSLVETPDELAKQITTTSKLDSVLIDVAVTDPSPQRAAQIVNAIGEVFPQIVEEIERPTGPGGVAPVIVRVVEPASVPSAPTSTGLPVTLVLGLLAGVAVGVGAALVRNALDTSIKSPEQLREVSGAPNLGIVAFDAGVPKRPLTVHEDPQSPRAEAFRQLRTNLQFVGIDEPPQAIVVTSAVAGEGKTTTLCNLAIALSSADRHVLLIEADLRRPKASDYLGLDRSVGLTNVLAGKAQLGQVLQPWGGGAFDVLASGPLPPNPSELLASQQMRDLLDALRRDYDSILIDAPPLLPVTDAVAVAPLTDGALVVCRFGATTTVQVTATRDALNAVSARLLGTVLTMVPSGGPRAYAQYNDYYTTDLPRELASPNGLSVTQRSRR</sequence>
<evidence type="ECO:0000256" key="5">
    <source>
        <dbReference type="ARBA" id="ARBA00011903"/>
    </source>
</evidence>
<comment type="similarity">
    <text evidence="4">Belongs to the etk/wzc family.</text>
</comment>
<feature type="domain" description="Polysaccharide chain length determinant N-terminal" evidence="18">
    <location>
        <begin position="4"/>
        <end position="88"/>
    </location>
</feature>
<dbReference type="PANTHER" id="PTHR32309">
    <property type="entry name" value="TYROSINE-PROTEIN KINASE"/>
    <property type="match status" value="1"/>
</dbReference>
<evidence type="ECO:0000259" key="19">
    <source>
        <dbReference type="Pfam" id="PF13614"/>
    </source>
</evidence>
<keyword evidence="13 17" id="KW-1133">Transmembrane helix</keyword>
<gene>
    <name evidence="20" type="ORF">HF519_10095</name>
</gene>
<accession>A0A848DGW9</accession>
<dbReference type="NCBIfam" id="TIGR01007">
    <property type="entry name" value="eps_fam"/>
    <property type="match status" value="1"/>
</dbReference>
<comment type="catalytic activity">
    <reaction evidence="16">
        <text>L-tyrosyl-[protein] + ATP = O-phospho-L-tyrosyl-[protein] + ADP + H(+)</text>
        <dbReference type="Rhea" id="RHEA:10596"/>
        <dbReference type="Rhea" id="RHEA-COMP:10136"/>
        <dbReference type="Rhea" id="RHEA-COMP:20101"/>
        <dbReference type="ChEBI" id="CHEBI:15378"/>
        <dbReference type="ChEBI" id="CHEBI:30616"/>
        <dbReference type="ChEBI" id="CHEBI:46858"/>
        <dbReference type="ChEBI" id="CHEBI:61978"/>
        <dbReference type="ChEBI" id="CHEBI:456216"/>
        <dbReference type="EC" id="2.7.10.2"/>
    </reaction>
</comment>
<comment type="similarity">
    <text evidence="3">Belongs to the CpsD/CapB family.</text>
</comment>
<dbReference type="InterPro" id="IPR005702">
    <property type="entry name" value="Wzc-like_C"/>
</dbReference>
<feature type="domain" description="AAA" evidence="19">
    <location>
        <begin position="264"/>
        <end position="391"/>
    </location>
</feature>
<dbReference type="CDD" id="cd05387">
    <property type="entry name" value="BY-kinase"/>
    <property type="match status" value="1"/>
</dbReference>
<keyword evidence="10" id="KW-0547">Nucleotide-binding</keyword>
<dbReference type="AlphaFoldDB" id="A0A848DGW9"/>
<keyword evidence="11 20" id="KW-0418">Kinase</keyword>
<keyword evidence="6" id="KW-1003">Cell membrane</keyword>
<evidence type="ECO:0000256" key="6">
    <source>
        <dbReference type="ARBA" id="ARBA00022475"/>
    </source>
</evidence>
<feature type="transmembrane region" description="Helical" evidence="17">
    <location>
        <begin position="14"/>
        <end position="34"/>
    </location>
</feature>
<dbReference type="GO" id="GO:0042802">
    <property type="term" value="F:identical protein binding"/>
    <property type="evidence" value="ECO:0007669"/>
    <property type="project" value="UniProtKB-ARBA"/>
</dbReference>
<protein>
    <recommendedName>
        <fullName evidence="5">non-specific protein-tyrosine kinase</fullName>
        <ecNumber evidence="5">2.7.10.2</ecNumber>
    </recommendedName>
</protein>
<evidence type="ECO:0000256" key="10">
    <source>
        <dbReference type="ARBA" id="ARBA00022741"/>
    </source>
</evidence>
<evidence type="ECO:0000259" key="18">
    <source>
        <dbReference type="Pfam" id="PF02706"/>
    </source>
</evidence>
<keyword evidence="7" id="KW-0997">Cell inner membrane</keyword>
<comment type="subcellular location">
    <subcellularLocation>
        <location evidence="1">Cell inner membrane</location>
        <topology evidence="1">Multi-pass membrane protein</topology>
    </subcellularLocation>
</comment>
<comment type="similarity">
    <text evidence="2">Belongs to the CpsC/CapA family.</text>
</comment>
<evidence type="ECO:0000256" key="14">
    <source>
        <dbReference type="ARBA" id="ARBA00023136"/>
    </source>
</evidence>
<evidence type="ECO:0000256" key="11">
    <source>
        <dbReference type="ARBA" id="ARBA00022777"/>
    </source>
</evidence>
<name>A0A848DGW9_9PSEU</name>
<keyword evidence="14 17" id="KW-0472">Membrane</keyword>
<dbReference type="EMBL" id="JAAXKZ010000027">
    <property type="protein sequence ID" value="NMH91920.1"/>
    <property type="molecule type" value="Genomic_DNA"/>
</dbReference>
<feature type="transmembrane region" description="Helical" evidence="17">
    <location>
        <begin position="174"/>
        <end position="195"/>
    </location>
</feature>
<dbReference type="PANTHER" id="PTHR32309:SF13">
    <property type="entry name" value="FERRIC ENTEROBACTIN TRANSPORT PROTEIN FEPE"/>
    <property type="match status" value="1"/>
</dbReference>
<evidence type="ECO:0000256" key="2">
    <source>
        <dbReference type="ARBA" id="ARBA00006683"/>
    </source>
</evidence>
<keyword evidence="9 17" id="KW-0812">Transmembrane</keyword>
<dbReference type="Gene3D" id="3.40.50.300">
    <property type="entry name" value="P-loop containing nucleotide triphosphate hydrolases"/>
    <property type="match status" value="1"/>
</dbReference>
<keyword evidence="8 20" id="KW-0808">Transferase</keyword>
<dbReference type="Proteomes" id="UP000586918">
    <property type="component" value="Unassembled WGS sequence"/>
</dbReference>
<proteinExistence type="inferred from homology"/>
<evidence type="ECO:0000256" key="9">
    <source>
        <dbReference type="ARBA" id="ARBA00022692"/>
    </source>
</evidence>
<evidence type="ECO:0000256" key="17">
    <source>
        <dbReference type="SAM" id="Phobius"/>
    </source>
</evidence>
<dbReference type="EC" id="2.7.10.2" evidence="5"/>
<dbReference type="GO" id="GO:0005886">
    <property type="term" value="C:plasma membrane"/>
    <property type="evidence" value="ECO:0007669"/>
    <property type="project" value="UniProtKB-SubCell"/>
</dbReference>
<evidence type="ECO:0000256" key="15">
    <source>
        <dbReference type="ARBA" id="ARBA00023137"/>
    </source>
</evidence>
<dbReference type="GO" id="GO:0005524">
    <property type="term" value="F:ATP binding"/>
    <property type="evidence" value="ECO:0007669"/>
    <property type="project" value="UniProtKB-KW"/>
</dbReference>